<sequence length="78" mass="8298">MTSIYQALSMAQADLRGAILHQGRRAAARPTSSQSPTAPQTLFSLSAEDPGPQGPELGPVRRGQTAKEAETLQRERGP</sequence>
<feature type="region of interest" description="Disordered" evidence="1">
    <location>
        <begin position="22"/>
        <end position="78"/>
    </location>
</feature>
<evidence type="ECO:0000256" key="1">
    <source>
        <dbReference type="SAM" id="MobiDB-lite"/>
    </source>
</evidence>
<protein>
    <submittedName>
        <fullName evidence="2">Uncharacterized protein</fullName>
    </submittedName>
</protein>
<feature type="compositionally biased region" description="Polar residues" evidence="1">
    <location>
        <begin position="30"/>
        <end position="44"/>
    </location>
</feature>
<gene>
    <name evidence="2" type="ORF">AAFF_G00116680</name>
</gene>
<dbReference type="EMBL" id="JAINUG010000018">
    <property type="protein sequence ID" value="KAJ8412717.1"/>
    <property type="molecule type" value="Genomic_DNA"/>
</dbReference>
<evidence type="ECO:0000313" key="3">
    <source>
        <dbReference type="Proteomes" id="UP001221898"/>
    </source>
</evidence>
<comment type="caution">
    <text evidence="2">The sequence shown here is derived from an EMBL/GenBank/DDBJ whole genome shotgun (WGS) entry which is preliminary data.</text>
</comment>
<feature type="compositionally biased region" description="Basic and acidic residues" evidence="1">
    <location>
        <begin position="65"/>
        <end position="78"/>
    </location>
</feature>
<dbReference type="AlphaFoldDB" id="A0AAD7T2Q2"/>
<name>A0AAD7T2Q2_9TELE</name>
<reference evidence="2" key="1">
    <citation type="journal article" date="2023" name="Science">
        <title>Genome structures resolve the early diversification of teleost fishes.</title>
        <authorList>
            <person name="Parey E."/>
            <person name="Louis A."/>
            <person name="Montfort J."/>
            <person name="Bouchez O."/>
            <person name="Roques C."/>
            <person name="Iampietro C."/>
            <person name="Lluch J."/>
            <person name="Castinel A."/>
            <person name="Donnadieu C."/>
            <person name="Desvignes T."/>
            <person name="Floi Bucao C."/>
            <person name="Jouanno E."/>
            <person name="Wen M."/>
            <person name="Mejri S."/>
            <person name="Dirks R."/>
            <person name="Jansen H."/>
            <person name="Henkel C."/>
            <person name="Chen W.J."/>
            <person name="Zahm M."/>
            <person name="Cabau C."/>
            <person name="Klopp C."/>
            <person name="Thompson A.W."/>
            <person name="Robinson-Rechavi M."/>
            <person name="Braasch I."/>
            <person name="Lecointre G."/>
            <person name="Bobe J."/>
            <person name="Postlethwait J.H."/>
            <person name="Berthelot C."/>
            <person name="Roest Crollius H."/>
            <person name="Guiguen Y."/>
        </authorList>
    </citation>
    <scope>NUCLEOTIDE SEQUENCE</scope>
    <source>
        <strain evidence="2">NC1722</strain>
    </source>
</reference>
<dbReference type="Proteomes" id="UP001221898">
    <property type="component" value="Unassembled WGS sequence"/>
</dbReference>
<accession>A0AAD7T2Q2</accession>
<proteinExistence type="predicted"/>
<evidence type="ECO:0000313" key="2">
    <source>
        <dbReference type="EMBL" id="KAJ8412717.1"/>
    </source>
</evidence>
<organism evidence="2 3">
    <name type="scientific">Aldrovandia affinis</name>
    <dbReference type="NCBI Taxonomy" id="143900"/>
    <lineage>
        <taxon>Eukaryota</taxon>
        <taxon>Metazoa</taxon>
        <taxon>Chordata</taxon>
        <taxon>Craniata</taxon>
        <taxon>Vertebrata</taxon>
        <taxon>Euteleostomi</taxon>
        <taxon>Actinopterygii</taxon>
        <taxon>Neopterygii</taxon>
        <taxon>Teleostei</taxon>
        <taxon>Notacanthiformes</taxon>
        <taxon>Halosauridae</taxon>
        <taxon>Aldrovandia</taxon>
    </lineage>
</organism>
<keyword evidence="3" id="KW-1185">Reference proteome</keyword>